<evidence type="ECO:0000256" key="1">
    <source>
        <dbReference type="ARBA" id="ARBA00004123"/>
    </source>
</evidence>
<dbReference type="SMART" id="SM00320">
    <property type="entry name" value="WD40"/>
    <property type="match status" value="3"/>
</dbReference>
<feature type="compositionally biased region" description="Low complexity" evidence="7">
    <location>
        <begin position="135"/>
        <end position="148"/>
    </location>
</feature>
<dbReference type="Proteomes" id="UP000626109">
    <property type="component" value="Unassembled WGS sequence"/>
</dbReference>
<dbReference type="Pfam" id="PF00400">
    <property type="entry name" value="WD40"/>
    <property type="match status" value="2"/>
</dbReference>
<dbReference type="SUPFAM" id="SSF50978">
    <property type="entry name" value="WD40 repeat-like"/>
    <property type="match status" value="1"/>
</dbReference>
<name>A0A813JZ04_POLGL</name>
<dbReference type="InterPro" id="IPR036322">
    <property type="entry name" value="WD40_repeat_dom_sf"/>
</dbReference>
<dbReference type="AlphaFoldDB" id="A0A813JZ04"/>
<organism evidence="9 10">
    <name type="scientific">Polarella glacialis</name>
    <name type="common">Dinoflagellate</name>
    <dbReference type="NCBI Taxonomy" id="89957"/>
    <lineage>
        <taxon>Eukaryota</taxon>
        <taxon>Sar</taxon>
        <taxon>Alveolata</taxon>
        <taxon>Dinophyceae</taxon>
        <taxon>Suessiales</taxon>
        <taxon>Suessiaceae</taxon>
        <taxon>Polarella</taxon>
    </lineage>
</organism>
<dbReference type="GO" id="GO:0036265">
    <property type="term" value="P:RNA (guanine-N7)-methylation"/>
    <property type="evidence" value="ECO:0007669"/>
    <property type="project" value="InterPro"/>
</dbReference>
<dbReference type="Gene3D" id="3.10.20.90">
    <property type="entry name" value="Phosphatidylinositol 3-kinase Catalytic Subunit, Chain A, domain 1"/>
    <property type="match status" value="1"/>
</dbReference>
<keyword evidence="5" id="KW-0539">Nucleus</keyword>
<dbReference type="InterPro" id="IPR028884">
    <property type="entry name" value="Trm82"/>
</dbReference>
<comment type="caution">
    <text evidence="9">The sequence shown here is derived from an EMBL/GenBank/DDBJ whole genome shotgun (WGS) entry which is preliminary data.</text>
</comment>
<keyword evidence="4" id="KW-0677">Repeat</keyword>
<keyword evidence="3" id="KW-0819">tRNA processing</keyword>
<dbReference type="GO" id="GO:0006400">
    <property type="term" value="P:tRNA modification"/>
    <property type="evidence" value="ECO:0007669"/>
    <property type="project" value="TreeGrafter"/>
</dbReference>
<feature type="region of interest" description="Disordered" evidence="7">
    <location>
        <begin position="125"/>
        <end position="162"/>
    </location>
</feature>
<dbReference type="InterPro" id="IPR015943">
    <property type="entry name" value="WD40/YVTN_repeat-like_dom_sf"/>
</dbReference>
<dbReference type="SUPFAM" id="SSF54236">
    <property type="entry name" value="Ubiquitin-like"/>
    <property type="match status" value="1"/>
</dbReference>
<dbReference type="PANTHER" id="PTHR16288">
    <property type="entry name" value="WD40 REPEAT PROTEIN 4"/>
    <property type="match status" value="1"/>
</dbReference>
<dbReference type="InterPro" id="IPR029071">
    <property type="entry name" value="Ubiquitin-like_domsf"/>
</dbReference>
<sequence length="619" mass="68124">MAALNLQPFHQTVDALKDMIEGVECLPRDQLYLSASGQQLVDGNTLIHYNVGSGSRIKLFQPTDLIQPAGPVHQQRASMTPWDVREALLVMDSLAREEDESDNEDTAAAGSSVTILLPEELPELPAQEEEPPAQEPELPAQEPEQLPAQEEEPPAQEPEQLPDPKVFLSKFMRTLLIVVPPETVSTMIKTTMSSEYKWLCELTATKEARVQYKKDGKVIIIGSSIRDTIMEFVTREDVGRGIIRQYYREQRKAVCVGIGMRRYASLSDLGDPEVCEPPIQNLMKRGLTPYNASKAIFNEPKYIRRVLDDTTNTAEFDLTKSHIYAQLERHPDCKILLEYSLYTVKLLPSSDFQLEDHMALPLVPLQAHPSRPSTAVWAVGRFVFAYDTATSAWEQPRRELHSDAVRALDGMAATGEGAEGCTRWVSAGDDKEVKMWEEKGAEWTAGPTLSHHKKLTCALFDPHGKAVFADRFGDIYRWEGKESSEAELLCSHLAIVTALAFSPSGKYLISADNHEKVRVNCYTGGSEIRSFCLGHTAQITAVAAIGDEAVLSASADGSLRLWSLDGEPLARCELGSAVSSLSFQKGVGSGCVEAVVGCEAPLPAIRRVKLSATQGAKAE</sequence>
<proteinExistence type="predicted"/>
<evidence type="ECO:0000256" key="7">
    <source>
        <dbReference type="SAM" id="MobiDB-lite"/>
    </source>
</evidence>
<evidence type="ECO:0000313" key="9">
    <source>
        <dbReference type="EMBL" id="CAE8686916.1"/>
    </source>
</evidence>
<feature type="non-terminal residue" evidence="9">
    <location>
        <position position="1"/>
    </location>
</feature>
<evidence type="ECO:0000256" key="5">
    <source>
        <dbReference type="ARBA" id="ARBA00023242"/>
    </source>
</evidence>
<comment type="subcellular location">
    <subcellularLocation>
        <location evidence="1">Nucleus</location>
    </subcellularLocation>
</comment>
<dbReference type="InterPro" id="IPR000626">
    <property type="entry name" value="Ubiquitin-like_dom"/>
</dbReference>
<protein>
    <recommendedName>
        <fullName evidence="8">Ubiquitin-like domain-containing protein</fullName>
    </recommendedName>
</protein>
<evidence type="ECO:0000256" key="2">
    <source>
        <dbReference type="ARBA" id="ARBA00022574"/>
    </source>
</evidence>
<accession>A0A813JZ04</accession>
<evidence type="ECO:0000256" key="4">
    <source>
        <dbReference type="ARBA" id="ARBA00022737"/>
    </source>
</evidence>
<dbReference type="EMBL" id="CAJNNW010026663">
    <property type="protein sequence ID" value="CAE8686916.1"/>
    <property type="molecule type" value="Genomic_DNA"/>
</dbReference>
<keyword evidence="2 6" id="KW-0853">WD repeat</keyword>
<dbReference type="Gene3D" id="2.130.10.10">
    <property type="entry name" value="YVTN repeat-like/Quinoprotein amine dehydrogenase"/>
    <property type="match status" value="1"/>
</dbReference>
<dbReference type="PANTHER" id="PTHR16288:SF0">
    <property type="entry name" value="TRNA (GUANINE-N(7)-)-METHYLTRANSFERASE NON-CATALYTIC SUBUNIT WDR4"/>
    <property type="match status" value="1"/>
</dbReference>
<dbReference type="InterPro" id="IPR001680">
    <property type="entry name" value="WD40_rpt"/>
</dbReference>
<dbReference type="GO" id="GO:0005829">
    <property type="term" value="C:cytosol"/>
    <property type="evidence" value="ECO:0007669"/>
    <property type="project" value="TreeGrafter"/>
</dbReference>
<evidence type="ECO:0000256" key="3">
    <source>
        <dbReference type="ARBA" id="ARBA00022694"/>
    </source>
</evidence>
<feature type="repeat" description="WD" evidence="6">
    <location>
        <begin position="532"/>
        <end position="565"/>
    </location>
</feature>
<gene>
    <name evidence="9" type="ORF">PGLA2088_LOCUS25203</name>
</gene>
<dbReference type="PROSITE" id="PS50082">
    <property type="entry name" value="WD_REPEATS_2"/>
    <property type="match status" value="1"/>
</dbReference>
<feature type="domain" description="Ubiquitin-like" evidence="8">
    <location>
        <begin position="11"/>
        <end position="59"/>
    </location>
</feature>
<dbReference type="PROSITE" id="PS50053">
    <property type="entry name" value="UBIQUITIN_2"/>
    <property type="match status" value="1"/>
</dbReference>
<dbReference type="GO" id="GO:0005634">
    <property type="term" value="C:nucleus"/>
    <property type="evidence" value="ECO:0007669"/>
    <property type="project" value="UniProtKB-SubCell"/>
</dbReference>
<dbReference type="GO" id="GO:0043527">
    <property type="term" value="C:tRNA methyltransferase complex"/>
    <property type="evidence" value="ECO:0007669"/>
    <property type="project" value="TreeGrafter"/>
</dbReference>
<evidence type="ECO:0000313" key="10">
    <source>
        <dbReference type="Proteomes" id="UP000626109"/>
    </source>
</evidence>
<reference evidence="9" key="1">
    <citation type="submission" date="2021-02" db="EMBL/GenBank/DDBJ databases">
        <authorList>
            <person name="Dougan E. K."/>
            <person name="Rhodes N."/>
            <person name="Thang M."/>
            <person name="Chan C."/>
        </authorList>
    </citation>
    <scope>NUCLEOTIDE SEQUENCE</scope>
</reference>
<evidence type="ECO:0000256" key="6">
    <source>
        <dbReference type="PROSITE-ProRule" id="PRU00221"/>
    </source>
</evidence>
<dbReference type="Pfam" id="PF00240">
    <property type="entry name" value="ubiquitin"/>
    <property type="match status" value="1"/>
</dbReference>
<evidence type="ECO:0000259" key="8">
    <source>
        <dbReference type="PROSITE" id="PS50053"/>
    </source>
</evidence>